<dbReference type="GO" id="GO:0004540">
    <property type="term" value="F:RNA nuclease activity"/>
    <property type="evidence" value="ECO:0007669"/>
    <property type="project" value="InterPro"/>
</dbReference>
<protein>
    <submittedName>
        <fullName evidence="6">Uncharacterized protein with HEPN domain</fullName>
    </submittedName>
</protein>
<dbReference type="AlphaFoldDB" id="A0A7W7Y4N4"/>
<reference evidence="6 7" key="1">
    <citation type="submission" date="2020-08" db="EMBL/GenBank/DDBJ databases">
        <title>Genomic Encyclopedia of Type Strains, Phase IV (KMG-IV): sequencing the most valuable type-strain genomes for metagenomic binning, comparative biology and taxonomic classification.</title>
        <authorList>
            <person name="Goeker M."/>
        </authorList>
    </citation>
    <scope>NUCLEOTIDE SEQUENCE [LARGE SCALE GENOMIC DNA]</scope>
    <source>
        <strain evidence="6 7">DSM 22071</strain>
    </source>
</reference>
<evidence type="ECO:0000256" key="5">
    <source>
        <dbReference type="ARBA" id="ARBA00022801"/>
    </source>
</evidence>
<dbReference type="GO" id="GO:0016787">
    <property type="term" value="F:hydrolase activity"/>
    <property type="evidence" value="ECO:0007669"/>
    <property type="project" value="UniProtKB-KW"/>
</dbReference>
<dbReference type="Proteomes" id="UP000528322">
    <property type="component" value="Unassembled WGS sequence"/>
</dbReference>
<keyword evidence="1" id="KW-0597">Phosphoprotein</keyword>
<evidence type="ECO:0000313" key="7">
    <source>
        <dbReference type="Proteomes" id="UP000528322"/>
    </source>
</evidence>
<sequence>MSDIPRNRRLELFVVDILLAGFRIKEYTQGVRDAEELRQQNMRWDATIRQLEIVGEAVGNILKDQSASGLAPSYFRRIVNFRNVIAHGYFGIDADEVWGVTQEHLPVLVTDIMELAIALNLEMERVVALEVCDLERRGDRQAISYLQGLIGNHNTTELTPFYLMLRVNAEYVERDVIFEGRAYREGETKIPGLKNEIWELKIRVSDGVVIDWPEGVSADIYMKVCDSGEYFLLNEYNRIIAKWVSGYVPDDILSIEDKGYGDYIIFIINENGAIENWLWEEGKIDPQDWEFAIN</sequence>
<keyword evidence="2" id="KW-1277">Toxin-antitoxin system</keyword>
<dbReference type="GO" id="GO:0110001">
    <property type="term" value="C:toxin-antitoxin complex"/>
    <property type="evidence" value="ECO:0007669"/>
    <property type="project" value="InterPro"/>
</dbReference>
<dbReference type="PANTHER" id="PTHR34139:SF1">
    <property type="entry name" value="RNASE MJ1380-RELATED"/>
    <property type="match status" value="1"/>
</dbReference>
<proteinExistence type="predicted"/>
<name>A0A7W7Y4N4_9BACT</name>
<evidence type="ECO:0000256" key="3">
    <source>
        <dbReference type="ARBA" id="ARBA00022722"/>
    </source>
</evidence>
<dbReference type="GO" id="GO:0000166">
    <property type="term" value="F:nucleotide binding"/>
    <property type="evidence" value="ECO:0007669"/>
    <property type="project" value="UniProtKB-KW"/>
</dbReference>
<evidence type="ECO:0000256" key="4">
    <source>
        <dbReference type="ARBA" id="ARBA00022741"/>
    </source>
</evidence>
<dbReference type="InterPro" id="IPR008201">
    <property type="entry name" value="HepT-like"/>
</dbReference>
<dbReference type="RefSeq" id="WP_183731578.1">
    <property type="nucleotide sequence ID" value="NZ_JACHID010000007.1"/>
</dbReference>
<keyword evidence="4" id="KW-0547">Nucleotide-binding</keyword>
<keyword evidence="7" id="KW-1185">Reference proteome</keyword>
<comment type="caution">
    <text evidence="6">The sequence shown here is derived from an EMBL/GenBank/DDBJ whole genome shotgun (WGS) entry which is preliminary data.</text>
</comment>
<gene>
    <name evidence="6" type="ORF">HNR37_001269</name>
</gene>
<dbReference type="Pfam" id="PF01934">
    <property type="entry name" value="HepT-like"/>
    <property type="match status" value="1"/>
</dbReference>
<evidence type="ECO:0000256" key="1">
    <source>
        <dbReference type="ARBA" id="ARBA00022553"/>
    </source>
</evidence>
<dbReference type="PANTHER" id="PTHR34139">
    <property type="entry name" value="UPF0331 PROTEIN MJ0127"/>
    <property type="match status" value="1"/>
</dbReference>
<accession>A0A7W7Y4N4</accession>
<organism evidence="6 7">
    <name type="scientific">Desulfurispira natronophila</name>
    <dbReference type="NCBI Taxonomy" id="682562"/>
    <lineage>
        <taxon>Bacteria</taxon>
        <taxon>Pseudomonadati</taxon>
        <taxon>Chrysiogenota</taxon>
        <taxon>Chrysiogenia</taxon>
        <taxon>Chrysiogenales</taxon>
        <taxon>Chrysiogenaceae</taxon>
        <taxon>Desulfurispira</taxon>
    </lineage>
</organism>
<dbReference type="InterPro" id="IPR051813">
    <property type="entry name" value="HepT_RNase_toxin"/>
</dbReference>
<keyword evidence="3" id="KW-0540">Nuclease</keyword>
<dbReference type="EMBL" id="JACHID010000007">
    <property type="protein sequence ID" value="MBB5021952.1"/>
    <property type="molecule type" value="Genomic_DNA"/>
</dbReference>
<evidence type="ECO:0000313" key="6">
    <source>
        <dbReference type="EMBL" id="MBB5021952.1"/>
    </source>
</evidence>
<evidence type="ECO:0000256" key="2">
    <source>
        <dbReference type="ARBA" id="ARBA00022649"/>
    </source>
</evidence>
<keyword evidence="5" id="KW-0378">Hydrolase</keyword>